<gene>
    <name evidence="10" type="primary">LOC113792914</name>
</gene>
<proteinExistence type="inferred from homology"/>
<evidence type="ECO:0000256" key="6">
    <source>
        <dbReference type="ARBA" id="ARBA00041297"/>
    </source>
</evidence>
<comment type="similarity">
    <text evidence="1">Belongs to the ATP-dependent AMP-binding enzyme family.</text>
</comment>
<dbReference type="GO" id="GO:0005324">
    <property type="term" value="F:long-chain fatty acid transmembrane transporter activity"/>
    <property type="evidence" value="ECO:0007669"/>
    <property type="project" value="TreeGrafter"/>
</dbReference>
<dbReference type="InParanoid" id="A0A6P6Y076"/>
<feature type="domain" description="AMP-dependent synthetase/ligase" evidence="8">
    <location>
        <begin position="144"/>
        <end position="484"/>
    </location>
</feature>
<dbReference type="GO" id="GO:0005524">
    <property type="term" value="F:ATP binding"/>
    <property type="evidence" value="ECO:0007669"/>
    <property type="project" value="UniProtKB-KW"/>
</dbReference>
<dbReference type="GO" id="GO:0004467">
    <property type="term" value="F:long-chain fatty acid-CoA ligase activity"/>
    <property type="evidence" value="ECO:0007669"/>
    <property type="project" value="TreeGrafter"/>
</dbReference>
<evidence type="ECO:0000259" key="8">
    <source>
        <dbReference type="Pfam" id="PF00501"/>
    </source>
</evidence>
<evidence type="ECO:0000313" key="9">
    <source>
        <dbReference type="Proteomes" id="UP000515146"/>
    </source>
</evidence>
<dbReference type="PANTHER" id="PTHR43107">
    <property type="entry name" value="LONG-CHAIN FATTY ACID TRANSPORT PROTEIN"/>
    <property type="match status" value="1"/>
</dbReference>
<keyword evidence="3" id="KW-0547">Nucleotide-binding</keyword>
<dbReference type="SUPFAM" id="SSF56801">
    <property type="entry name" value="Acetyl-CoA synthetase-like"/>
    <property type="match status" value="1"/>
</dbReference>
<dbReference type="InterPro" id="IPR000873">
    <property type="entry name" value="AMP-dep_synth/lig_dom"/>
</dbReference>
<dbReference type="OrthoDB" id="10253869at2759"/>
<keyword evidence="4" id="KW-0067">ATP-binding</keyword>
<dbReference type="GO" id="GO:0044539">
    <property type="term" value="P:long-chain fatty acid import into cell"/>
    <property type="evidence" value="ECO:0007669"/>
    <property type="project" value="TreeGrafter"/>
</dbReference>
<dbReference type="InterPro" id="IPR045851">
    <property type="entry name" value="AMP-bd_C_sf"/>
</dbReference>
<keyword evidence="2" id="KW-0436">Ligase</keyword>
<evidence type="ECO:0000256" key="4">
    <source>
        <dbReference type="ARBA" id="ARBA00022840"/>
    </source>
</evidence>
<evidence type="ECO:0000313" key="10">
    <source>
        <dbReference type="RefSeq" id="XP_027198675.1"/>
    </source>
</evidence>
<dbReference type="FunFam" id="3.30.300.30:FF:000020">
    <property type="entry name" value="Long-chain fatty acid transporter"/>
    <property type="match status" value="1"/>
</dbReference>
<name>A0A6P6Y076_DERPT</name>
<comment type="catalytic activity">
    <reaction evidence="5">
        <text>a very long-chain fatty acid + ATP + CoA = a very long-chain fatty acyl-CoA + AMP + diphosphate</text>
        <dbReference type="Rhea" id="RHEA:54536"/>
        <dbReference type="ChEBI" id="CHEBI:30616"/>
        <dbReference type="ChEBI" id="CHEBI:33019"/>
        <dbReference type="ChEBI" id="CHEBI:57287"/>
        <dbReference type="ChEBI" id="CHEBI:58950"/>
        <dbReference type="ChEBI" id="CHEBI:138261"/>
        <dbReference type="ChEBI" id="CHEBI:456215"/>
    </reaction>
    <physiologicalReaction direction="left-to-right" evidence="5">
        <dbReference type="Rhea" id="RHEA:54537"/>
    </physiologicalReaction>
</comment>
<evidence type="ECO:0000256" key="2">
    <source>
        <dbReference type="ARBA" id="ARBA00022598"/>
    </source>
</evidence>
<comment type="catalytic activity">
    <reaction evidence="7">
        <text>tetracosanoate + ATP + CoA = tetracosanoyl-CoA + AMP + diphosphate</text>
        <dbReference type="Rhea" id="RHEA:33639"/>
        <dbReference type="ChEBI" id="CHEBI:30616"/>
        <dbReference type="ChEBI" id="CHEBI:31014"/>
        <dbReference type="ChEBI" id="CHEBI:33019"/>
        <dbReference type="ChEBI" id="CHEBI:57287"/>
        <dbReference type="ChEBI" id="CHEBI:65052"/>
        <dbReference type="ChEBI" id="CHEBI:456215"/>
    </reaction>
    <physiologicalReaction direction="left-to-right" evidence="7">
        <dbReference type="Rhea" id="RHEA:33640"/>
    </physiologicalReaction>
</comment>
<evidence type="ECO:0000256" key="1">
    <source>
        <dbReference type="ARBA" id="ARBA00006432"/>
    </source>
</evidence>
<dbReference type="KEGG" id="dpte:113792914"/>
<evidence type="ECO:0000256" key="3">
    <source>
        <dbReference type="ARBA" id="ARBA00022741"/>
    </source>
</evidence>
<keyword evidence="9" id="KW-1185">Reference proteome</keyword>
<sequence>MSIKMADSIRKWMKLFYVMLTRDIRSIILLVTFQIKMFWYKQKNIVMLHFFDENVRKFPEKPAIFYKDEQYTFENVSDLANRISNWIESSLKLGHDDQWELLHKVSVISNDEQQQQQQVNNNGKENIIQTKIYQQFNDNLQTTQIGLMLGNIPELASFLIGIARVRCSAIMFNTNHRRDTLINAFQATKCQIFIFERKYLQAIKDVAENLPDIKFFLYDRDLIKQPQRQQSIDKNLLQIDFNYDGMTRMDLINVSVDNDNENEKHLQFSKLLQTYPTTSVLKKYPYKFTDKMIYIFTSGTTGGNIKASPADNVRQIASYFSQCRAFDLNSNDNIYICLPCYHSFAGITGLGYMFIGGITITLADKFSATKFWKDCCQYQCTAAIYIGETCRYLLAQPYRQEETQHSLRIMMGPGMKREIWREFQTRFHIRRIGEYYGSTEGNVQTFNMTNVEGSCGFIPYYYGILCRLLFHVYLIKVDPETMELERCRRNGLCKFAKPGETGMLVGQIRPGHSFSEFLGYTSTKESTKKIIRNVRTKGDFAFVSGDLMEMDFYGNLYFKDRTGDTFRWKGENVSTTEIEDIISQFTKHQDCVVYGVTVPGYDGRAGMLATNDRQLNLDRFYQFMYERVPDYAIPKFIRITDDIQMTSTLKFIKYPLRKVGFDLKQTKPMDQLYYWNCQQSKYLPIDSETYDKILNGQIKIS</sequence>
<dbReference type="RefSeq" id="XP_027198675.1">
    <property type="nucleotide sequence ID" value="XM_027342874.1"/>
</dbReference>
<dbReference type="Proteomes" id="UP000515146">
    <property type="component" value="Unplaced"/>
</dbReference>
<protein>
    <recommendedName>
        <fullName evidence="6">Long-chain-fatty-acid--CoA ligase</fullName>
    </recommendedName>
</protein>
<organism evidence="9 10">
    <name type="scientific">Dermatophagoides pteronyssinus</name>
    <name type="common">European house dust mite</name>
    <dbReference type="NCBI Taxonomy" id="6956"/>
    <lineage>
        <taxon>Eukaryota</taxon>
        <taxon>Metazoa</taxon>
        <taxon>Ecdysozoa</taxon>
        <taxon>Arthropoda</taxon>
        <taxon>Chelicerata</taxon>
        <taxon>Arachnida</taxon>
        <taxon>Acari</taxon>
        <taxon>Acariformes</taxon>
        <taxon>Sarcoptiformes</taxon>
        <taxon>Astigmata</taxon>
        <taxon>Psoroptidia</taxon>
        <taxon>Analgoidea</taxon>
        <taxon>Pyroglyphidae</taxon>
        <taxon>Dermatophagoidinae</taxon>
        <taxon>Dermatophagoides</taxon>
    </lineage>
</organism>
<dbReference type="Pfam" id="PF00501">
    <property type="entry name" value="AMP-binding"/>
    <property type="match status" value="1"/>
</dbReference>
<dbReference type="GO" id="GO:0005886">
    <property type="term" value="C:plasma membrane"/>
    <property type="evidence" value="ECO:0007669"/>
    <property type="project" value="TreeGrafter"/>
</dbReference>
<dbReference type="OMA" id="LIHIMIT"/>
<dbReference type="Gene3D" id="3.30.300.30">
    <property type="match status" value="1"/>
</dbReference>
<accession>A0A6P6Y076</accession>
<dbReference type="InterPro" id="IPR042099">
    <property type="entry name" value="ANL_N_sf"/>
</dbReference>
<dbReference type="AlphaFoldDB" id="A0A6P6Y076"/>
<dbReference type="GO" id="GO:0005789">
    <property type="term" value="C:endoplasmic reticulum membrane"/>
    <property type="evidence" value="ECO:0007669"/>
    <property type="project" value="TreeGrafter"/>
</dbReference>
<evidence type="ECO:0000256" key="5">
    <source>
        <dbReference type="ARBA" id="ARBA00036527"/>
    </source>
</evidence>
<dbReference type="Gene3D" id="3.40.50.12780">
    <property type="entry name" value="N-terminal domain of ligase-like"/>
    <property type="match status" value="1"/>
</dbReference>
<dbReference type="PANTHER" id="PTHR43107:SF15">
    <property type="entry name" value="FATTY ACID TRANSPORT PROTEIN 3, ISOFORM A"/>
    <property type="match status" value="1"/>
</dbReference>
<evidence type="ECO:0000256" key="7">
    <source>
        <dbReference type="ARBA" id="ARBA00048666"/>
    </source>
</evidence>
<reference evidence="10" key="1">
    <citation type="submission" date="2025-08" db="UniProtKB">
        <authorList>
            <consortium name="RefSeq"/>
        </authorList>
    </citation>
    <scope>IDENTIFICATION</scope>
    <source>
        <strain evidence="10">Airmid</strain>
    </source>
</reference>